<evidence type="ECO:0000313" key="2">
    <source>
        <dbReference type="Proteomes" id="UP000789366"/>
    </source>
</evidence>
<protein>
    <submittedName>
        <fullName evidence="1">16565_t:CDS:1</fullName>
    </submittedName>
</protein>
<reference evidence="1" key="1">
    <citation type="submission" date="2021-06" db="EMBL/GenBank/DDBJ databases">
        <authorList>
            <person name="Kallberg Y."/>
            <person name="Tangrot J."/>
            <person name="Rosling A."/>
        </authorList>
    </citation>
    <scope>NUCLEOTIDE SEQUENCE</scope>
    <source>
        <strain evidence="1">28 12/20/2015</strain>
    </source>
</reference>
<feature type="non-terminal residue" evidence="1">
    <location>
        <position position="179"/>
    </location>
</feature>
<dbReference type="Proteomes" id="UP000789366">
    <property type="component" value="Unassembled WGS sequence"/>
</dbReference>
<gene>
    <name evidence="1" type="ORF">SPELUC_LOCUS13923</name>
</gene>
<dbReference type="EMBL" id="CAJVPW010038677">
    <property type="protein sequence ID" value="CAG8742634.1"/>
    <property type="molecule type" value="Genomic_DNA"/>
</dbReference>
<organism evidence="1 2">
    <name type="scientific">Cetraspora pellucida</name>
    <dbReference type="NCBI Taxonomy" id="1433469"/>
    <lineage>
        <taxon>Eukaryota</taxon>
        <taxon>Fungi</taxon>
        <taxon>Fungi incertae sedis</taxon>
        <taxon>Mucoromycota</taxon>
        <taxon>Glomeromycotina</taxon>
        <taxon>Glomeromycetes</taxon>
        <taxon>Diversisporales</taxon>
        <taxon>Gigasporaceae</taxon>
        <taxon>Cetraspora</taxon>
    </lineage>
</organism>
<feature type="non-terminal residue" evidence="1">
    <location>
        <position position="1"/>
    </location>
</feature>
<sequence length="179" mass="20514">IPAGFALPLSTQGKRWTGFYRSVEKGRGNRYIAKCKYCLSEFSGKTDRLHQHVLRCSDWLSTEKSAYLQKVSEESSATRKRTHNNEDDPIEQSSSDIAQQPSTPSQCQSTLNWYTRPLPQAQSEKLHQNFLKAKKLNTLPSLINLTISLDRWTDNSGNSIYGFMVLKERQKFILDILDL</sequence>
<accession>A0ACA9Q9X6</accession>
<name>A0ACA9Q9X6_9GLOM</name>
<keyword evidence="2" id="KW-1185">Reference proteome</keyword>
<comment type="caution">
    <text evidence="1">The sequence shown here is derived from an EMBL/GenBank/DDBJ whole genome shotgun (WGS) entry which is preliminary data.</text>
</comment>
<proteinExistence type="predicted"/>
<evidence type="ECO:0000313" key="1">
    <source>
        <dbReference type="EMBL" id="CAG8742634.1"/>
    </source>
</evidence>